<feature type="region of interest" description="Disordered" evidence="13">
    <location>
        <begin position="1"/>
        <end position="36"/>
    </location>
</feature>
<organism evidence="15 16">
    <name type="scientific">Chloebia gouldiae</name>
    <name type="common">Gouldian finch</name>
    <name type="synonym">Erythrura gouldiae</name>
    <dbReference type="NCBI Taxonomy" id="44316"/>
    <lineage>
        <taxon>Eukaryota</taxon>
        <taxon>Metazoa</taxon>
        <taxon>Chordata</taxon>
        <taxon>Craniata</taxon>
        <taxon>Vertebrata</taxon>
        <taxon>Euteleostomi</taxon>
        <taxon>Archelosauria</taxon>
        <taxon>Archosauria</taxon>
        <taxon>Dinosauria</taxon>
        <taxon>Saurischia</taxon>
        <taxon>Theropoda</taxon>
        <taxon>Coelurosauria</taxon>
        <taxon>Aves</taxon>
        <taxon>Neognathae</taxon>
        <taxon>Neoaves</taxon>
        <taxon>Telluraves</taxon>
        <taxon>Australaves</taxon>
        <taxon>Passeriformes</taxon>
        <taxon>Passeroidea</taxon>
        <taxon>Passeridae</taxon>
        <taxon>Chloebia</taxon>
    </lineage>
</organism>
<feature type="domain" description="Ciliogenesis-associated TTC17-interacting protein N-terminal" evidence="14">
    <location>
        <begin position="51"/>
        <end position="142"/>
    </location>
</feature>
<dbReference type="PANTHER" id="PTHR15505">
    <property type="entry name" value="RIIA DOMAIN-CONTAINING PROTEIN 1"/>
    <property type="match status" value="1"/>
</dbReference>
<keyword evidence="6" id="KW-0970">Cilium biogenesis/degradation</keyword>
<evidence type="ECO:0000256" key="9">
    <source>
        <dbReference type="ARBA" id="ARBA00023242"/>
    </source>
</evidence>
<evidence type="ECO:0000256" key="1">
    <source>
        <dbReference type="ARBA" id="ARBA00004123"/>
    </source>
</evidence>
<comment type="similarity">
    <text evidence="11">Belongs to the CATIP family.</text>
</comment>
<keyword evidence="8" id="KW-0206">Cytoskeleton</keyword>
<evidence type="ECO:0000313" key="16">
    <source>
        <dbReference type="Proteomes" id="UP000276834"/>
    </source>
</evidence>
<comment type="caution">
    <text evidence="15">The sequence shown here is derived from an EMBL/GenBank/DDBJ whole genome shotgun (WGS) entry which is preliminary data.</text>
</comment>
<dbReference type="GO" id="GO:0005634">
    <property type="term" value="C:nucleus"/>
    <property type="evidence" value="ECO:0007669"/>
    <property type="project" value="UniProtKB-SubCell"/>
</dbReference>
<protein>
    <recommendedName>
        <fullName evidence="12">Ciliogenesis-associated TTC17-interacting protein</fullName>
    </recommendedName>
</protein>
<gene>
    <name evidence="15" type="ORF">DV515_00005577</name>
</gene>
<dbReference type="EMBL" id="QUSF01000012">
    <property type="protein sequence ID" value="RLW04911.1"/>
    <property type="molecule type" value="Genomic_DNA"/>
</dbReference>
<dbReference type="GO" id="GO:0005856">
    <property type="term" value="C:cytoskeleton"/>
    <property type="evidence" value="ECO:0007669"/>
    <property type="project" value="UniProtKB-SubCell"/>
</dbReference>
<evidence type="ECO:0000256" key="12">
    <source>
        <dbReference type="ARBA" id="ARBA00039249"/>
    </source>
</evidence>
<dbReference type="OrthoDB" id="6334211at2759"/>
<dbReference type="GO" id="GO:0044782">
    <property type="term" value="P:cilium organization"/>
    <property type="evidence" value="ECO:0007669"/>
    <property type="project" value="TreeGrafter"/>
</dbReference>
<evidence type="ECO:0000256" key="6">
    <source>
        <dbReference type="ARBA" id="ARBA00022794"/>
    </source>
</evidence>
<dbReference type="GO" id="GO:0030041">
    <property type="term" value="P:actin filament polymerization"/>
    <property type="evidence" value="ECO:0007669"/>
    <property type="project" value="TreeGrafter"/>
</dbReference>
<dbReference type="PANTHER" id="PTHR15505:SF3">
    <property type="entry name" value="CILIOGENESIS-ASSOCIATED TTC17-INTERACTING PROTEIN"/>
    <property type="match status" value="1"/>
</dbReference>
<evidence type="ECO:0000259" key="14">
    <source>
        <dbReference type="Pfam" id="PF21772"/>
    </source>
</evidence>
<evidence type="ECO:0000256" key="11">
    <source>
        <dbReference type="ARBA" id="ARBA00037938"/>
    </source>
</evidence>
<evidence type="ECO:0000256" key="7">
    <source>
        <dbReference type="ARBA" id="ARBA00023136"/>
    </source>
</evidence>
<evidence type="ECO:0000256" key="2">
    <source>
        <dbReference type="ARBA" id="ARBA00004236"/>
    </source>
</evidence>
<proteinExistence type="inferred from homology"/>
<comment type="function">
    <text evidence="10">Plays a role in primary ciliogenesis by modulating actin polymerization.</text>
</comment>
<sequence length="330" mass="35627">MARDSAQPPAGDGDREGHWAGATVTSGGSDQSDHLLGPPVLGSPSLCAALKELEWCLFAETLAVVAVGAPPRDKAEGQWWMAAQWAPYQREGEPVQSCILVQTKFRGKQDGVPASSTLKAYVTWQLETLEQEEQECLEVTDMVVPCLRPCVLPAALGFQLCPTRLLPIPSGWQLGWGVSHNASDMVPRLTAVPGLPLQRGALALPSTPCLPPLPQLRPHPTEKTTHIVSHEHGMTVTKTLQEGGAEPQCQSFSYSRATLRARLLEGASLLLLRVLARRQTMPLDLVFPAINSEGDLCTASYVSRQPGWAWSGPAGDTRLGCGKWEWAECG</sequence>
<keyword evidence="5" id="KW-0963">Cytoplasm</keyword>
<evidence type="ECO:0000256" key="8">
    <source>
        <dbReference type="ARBA" id="ARBA00023212"/>
    </source>
</evidence>
<dbReference type="AlphaFoldDB" id="A0A3L8SP12"/>
<evidence type="ECO:0000256" key="13">
    <source>
        <dbReference type="SAM" id="MobiDB-lite"/>
    </source>
</evidence>
<evidence type="ECO:0000256" key="5">
    <source>
        <dbReference type="ARBA" id="ARBA00022490"/>
    </source>
</evidence>
<accession>A0A3L8SP12</accession>
<keyword evidence="4" id="KW-1003">Cell membrane</keyword>
<dbReference type="GO" id="GO:0005886">
    <property type="term" value="C:plasma membrane"/>
    <property type="evidence" value="ECO:0007669"/>
    <property type="project" value="UniProtKB-SubCell"/>
</dbReference>
<evidence type="ECO:0000256" key="4">
    <source>
        <dbReference type="ARBA" id="ARBA00022475"/>
    </source>
</evidence>
<comment type="subcellular location">
    <subcellularLocation>
        <location evidence="2">Cell membrane</location>
    </subcellularLocation>
    <subcellularLocation>
        <location evidence="3">Cytoplasm</location>
        <location evidence="3">Cytoskeleton</location>
    </subcellularLocation>
    <subcellularLocation>
        <location evidence="1">Nucleus</location>
    </subcellularLocation>
</comment>
<evidence type="ECO:0000256" key="3">
    <source>
        <dbReference type="ARBA" id="ARBA00004245"/>
    </source>
</evidence>
<keyword evidence="16" id="KW-1185">Reference proteome</keyword>
<reference evidence="15 16" key="1">
    <citation type="journal article" date="2018" name="Proc. R. Soc. B">
        <title>A non-coding region near Follistatin controls head colour polymorphism in the Gouldian finch.</title>
        <authorList>
            <person name="Toomey M.B."/>
            <person name="Marques C.I."/>
            <person name="Andrade P."/>
            <person name="Araujo P.M."/>
            <person name="Sabatino S."/>
            <person name="Gazda M.A."/>
            <person name="Afonso S."/>
            <person name="Lopes R.J."/>
            <person name="Corbo J.C."/>
            <person name="Carneiro M."/>
        </authorList>
    </citation>
    <scope>NUCLEOTIDE SEQUENCE [LARGE SCALE GENOMIC DNA]</scope>
    <source>
        <strain evidence="15">Red01</strain>
        <tissue evidence="15">Muscle</tissue>
    </source>
</reference>
<dbReference type="Pfam" id="PF21772">
    <property type="entry name" value="CATIP_N"/>
    <property type="match status" value="2"/>
</dbReference>
<evidence type="ECO:0000313" key="15">
    <source>
        <dbReference type="EMBL" id="RLW04911.1"/>
    </source>
</evidence>
<feature type="domain" description="Ciliogenesis-associated TTC17-interacting protein N-terminal" evidence="14">
    <location>
        <begin position="215"/>
        <end position="302"/>
    </location>
</feature>
<dbReference type="Proteomes" id="UP000276834">
    <property type="component" value="Unassembled WGS sequence"/>
</dbReference>
<keyword evidence="7" id="KW-0472">Membrane</keyword>
<keyword evidence="9" id="KW-0539">Nucleus</keyword>
<name>A0A3L8SP12_CHLGU</name>
<evidence type="ECO:0000256" key="10">
    <source>
        <dbReference type="ARBA" id="ARBA00037538"/>
    </source>
</evidence>
<dbReference type="InterPro" id="IPR048777">
    <property type="entry name" value="CATIP_N"/>
</dbReference>